<dbReference type="EMBL" id="AP022870">
    <property type="protein sequence ID" value="BCB76683.1"/>
    <property type="molecule type" value="Genomic_DNA"/>
</dbReference>
<proteinExistence type="predicted"/>
<name>A0A6F8XS79_9ACTN</name>
<keyword evidence="2" id="KW-1185">Reference proteome</keyword>
<accession>A0A6F8XS79</accession>
<dbReference type="InterPro" id="IPR056510">
    <property type="entry name" value="WapI"/>
</dbReference>
<organism evidence="1 2">
    <name type="scientific">Phytohabitans flavus</name>
    <dbReference type="NCBI Taxonomy" id="1076124"/>
    <lineage>
        <taxon>Bacteria</taxon>
        <taxon>Bacillati</taxon>
        <taxon>Actinomycetota</taxon>
        <taxon>Actinomycetes</taxon>
        <taxon>Micromonosporales</taxon>
        <taxon>Micromonosporaceae</taxon>
    </lineage>
</organism>
<dbReference type="AlphaFoldDB" id="A0A6F8XS79"/>
<sequence>MAEMTWRTEDLTFALRITASQQTYQQVVVSAGREGFSATRNSWLSAGDIEHFADQVHQMWQDLTGVAELVGEYGVDFSIRLTSVGGGHVDIDVVINEFWGNLHLEARTDQTFLPALRDGLLSIR</sequence>
<dbReference type="Pfam" id="PF24716">
    <property type="entry name" value="WapI"/>
    <property type="match status" value="1"/>
</dbReference>
<evidence type="ECO:0000313" key="2">
    <source>
        <dbReference type="Proteomes" id="UP000502508"/>
    </source>
</evidence>
<evidence type="ECO:0000313" key="1">
    <source>
        <dbReference type="EMBL" id="BCB76683.1"/>
    </source>
</evidence>
<dbReference type="KEGG" id="pfla:Pflav_030930"/>
<dbReference type="Proteomes" id="UP000502508">
    <property type="component" value="Chromosome"/>
</dbReference>
<protein>
    <submittedName>
        <fullName evidence="1">Uncharacterized protein</fullName>
    </submittedName>
</protein>
<reference evidence="1 2" key="1">
    <citation type="submission" date="2020-03" db="EMBL/GenBank/DDBJ databases">
        <title>Whole genome shotgun sequence of Phytohabitans flavus NBRC 107702.</title>
        <authorList>
            <person name="Komaki H."/>
            <person name="Tamura T."/>
        </authorList>
    </citation>
    <scope>NUCLEOTIDE SEQUENCE [LARGE SCALE GENOMIC DNA]</scope>
    <source>
        <strain evidence="1 2">NBRC 107702</strain>
    </source>
</reference>
<gene>
    <name evidence="1" type="ORF">Pflav_030930</name>
</gene>
<reference evidence="1 2" key="2">
    <citation type="submission" date="2020-03" db="EMBL/GenBank/DDBJ databases">
        <authorList>
            <person name="Ichikawa N."/>
            <person name="Kimura A."/>
            <person name="Kitahashi Y."/>
            <person name="Uohara A."/>
        </authorList>
    </citation>
    <scope>NUCLEOTIDE SEQUENCE [LARGE SCALE GENOMIC DNA]</scope>
    <source>
        <strain evidence="1 2">NBRC 107702</strain>
    </source>
</reference>